<gene>
    <name evidence="1" type="ORF">GDO81_020660</name>
</gene>
<comment type="caution">
    <text evidence="1">The sequence shown here is derived from an EMBL/GenBank/DDBJ whole genome shotgun (WGS) entry which is preliminary data.</text>
</comment>
<sequence length="72" mass="7732">MLPLSDCIASSPFALSQEAINAFHSLKVANPVCTGPRQIPLDKTFVLFCTEYLGHATGVESRNVVASPVAHY</sequence>
<proteinExistence type="predicted"/>
<organism evidence="1 2">
    <name type="scientific">Engystomops pustulosus</name>
    <name type="common">Tungara frog</name>
    <name type="synonym">Physalaemus pustulosus</name>
    <dbReference type="NCBI Taxonomy" id="76066"/>
    <lineage>
        <taxon>Eukaryota</taxon>
        <taxon>Metazoa</taxon>
        <taxon>Chordata</taxon>
        <taxon>Craniata</taxon>
        <taxon>Vertebrata</taxon>
        <taxon>Euteleostomi</taxon>
        <taxon>Amphibia</taxon>
        <taxon>Batrachia</taxon>
        <taxon>Anura</taxon>
        <taxon>Neobatrachia</taxon>
        <taxon>Hyloidea</taxon>
        <taxon>Leptodactylidae</taxon>
        <taxon>Leiuperinae</taxon>
        <taxon>Engystomops</taxon>
    </lineage>
</organism>
<name>A0AAV6YRA1_ENGPU</name>
<keyword evidence="2" id="KW-1185">Reference proteome</keyword>
<evidence type="ECO:0000313" key="1">
    <source>
        <dbReference type="EMBL" id="KAG8539602.1"/>
    </source>
</evidence>
<accession>A0AAV6YRA1</accession>
<dbReference type="EMBL" id="WNYA01013944">
    <property type="protein sequence ID" value="KAG8539602.1"/>
    <property type="molecule type" value="Genomic_DNA"/>
</dbReference>
<protein>
    <submittedName>
        <fullName evidence="1">Uncharacterized protein</fullName>
    </submittedName>
</protein>
<dbReference type="AlphaFoldDB" id="A0AAV6YRA1"/>
<dbReference type="Proteomes" id="UP000824782">
    <property type="component" value="Unassembled WGS sequence"/>
</dbReference>
<reference evidence="1" key="1">
    <citation type="thesis" date="2020" institute="ProQuest LLC" country="789 East Eisenhower Parkway, Ann Arbor, MI, USA">
        <title>Comparative Genomics and Chromosome Evolution.</title>
        <authorList>
            <person name="Mudd A.B."/>
        </authorList>
    </citation>
    <scope>NUCLEOTIDE SEQUENCE</scope>
    <source>
        <strain evidence="1">237g6f4</strain>
        <tissue evidence="1">Blood</tissue>
    </source>
</reference>
<evidence type="ECO:0000313" key="2">
    <source>
        <dbReference type="Proteomes" id="UP000824782"/>
    </source>
</evidence>